<dbReference type="PANTHER" id="PTHR43140">
    <property type="entry name" value="TYPE-1 RESTRICTION ENZYME ECOKI SPECIFICITY PROTEIN"/>
    <property type="match status" value="1"/>
</dbReference>
<dbReference type="GO" id="GO:0009035">
    <property type="term" value="F:type I site-specific deoxyribonuclease activity"/>
    <property type="evidence" value="ECO:0007669"/>
    <property type="project" value="UniProtKB-EC"/>
</dbReference>
<dbReference type="HOGENOM" id="CLU_021095_10_1_9"/>
<feature type="domain" description="Type I restriction modification DNA specificity" evidence="5">
    <location>
        <begin position="199"/>
        <end position="355"/>
    </location>
</feature>
<dbReference type="GO" id="GO:0009307">
    <property type="term" value="P:DNA restriction-modification system"/>
    <property type="evidence" value="ECO:0007669"/>
    <property type="project" value="UniProtKB-KW"/>
</dbReference>
<comment type="subunit">
    <text evidence="4">The methyltransferase is composed of M and S polypeptides.</text>
</comment>
<dbReference type="CDD" id="cd17291">
    <property type="entry name" value="RMtype1_S_MgeORF438P-TRD-CR_like"/>
    <property type="match status" value="1"/>
</dbReference>
<dbReference type="InterPro" id="IPR044946">
    <property type="entry name" value="Restrct_endonuc_typeI_TRD_sf"/>
</dbReference>
<evidence type="ECO:0000256" key="2">
    <source>
        <dbReference type="ARBA" id="ARBA00022747"/>
    </source>
</evidence>
<gene>
    <name evidence="6" type="primary">hsdS2</name>
    <name evidence="6" type="ORF">HMPREF9225_1762</name>
</gene>
<dbReference type="RefSeq" id="WP_008902537.1">
    <property type="nucleotide sequence ID" value="NZ_GL397071.1"/>
</dbReference>
<dbReference type="EMBL" id="AEEH01000050">
    <property type="protein sequence ID" value="EFM24626.1"/>
    <property type="molecule type" value="Genomic_DNA"/>
</dbReference>
<proteinExistence type="inferred from homology"/>
<dbReference type="Gene3D" id="1.10.287.1120">
    <property type="entry name" value="Bipartite methylase S protein"/>
    <property type="match status" value="1"/>
</dbReference>
<dbReference type="Gene3D" id="3.90.220.20">
    <property type="entry name" value="DNA methylase specificity domains"/>
    <property type="match status" value="2"/>
</dbReference>
<protein>
    <submittedName>
        <fullName evidence="6">Type I restriction modification DNA specificity domain protein</fullName>
        <ecNumber evidence="6">3.1.21.3</ecNumber>
    </submittedName>
</protein>
<dbReference type="Pfam" id="PF01420">
    <property type="entry name" value="Methylase_S"/>
    <property type="match status" value="2"/>
</dbReference>
<dbReference type="OrthoDB" id="9795776at2"/>
<dbReference type="EC" id="3.1.21.3" evidence="6"/>
<organism evidence="6 7">
    <name type="scientific">Peptoniphilus duerdenii ATCC BAA-1640</name>
    <dbReference type="NCBI Taxonomy" id="862517"/>
    <lineage>
        <taxon>Bacteria</taxon>
        <taxon>Bacillati</taxon>
        <taxon>Bacillota</taxon>
        <taxon>Tissierellia</taxon>
        <taxon>Tissierellales</taxon>
        <taxon>Peptoniphilaceae</taxon>
        <taxon>Peptoniphilus</taxon>
    </lineage>
</organism>
<evidence type="ECO:0000256" key="3">
    <source>
        <dbReference type="ARBA" id="ARBA00023125"/>
    </source>
</evidence>
<dbReference type="SUPFAM" id="SSF116734">
    <property type="entry name" value="DNA methylase specificity domain"/>
    <property type="match status" value="2"/>
</dbReference>
<feature type="domain" description="Type I restriction modification DNA specificity" evidence="5">
    <location>
        <begin position="12"/>
        <end position="169"/>
    </location>
</feature>
<evidence type="ECO:0000259" key="5">
    <source>
        <dbReference type="Pfam" id="PF01420"/>
    </source>
</evidence>
<evidence type="ECO:0000313" key="7">
    <source>
        <dbReference type="Proteomes" id="UP000003280"/>
    </source>
</evidence>
<comment type="caution">
    <text evidence="6">The sequence shown here is derived from an EMBL/GenBank/DDBJ whole genome shotgun (WGS) entry which is preliminary data.</text>
</comment>
<keyword evidence="6" id="KW-0378">Hydrolase</keyword>
<keyword evidence="7" id="KW-1185">Reference proteome</keyword>
<accession>E0NNM3</accession>
<dbReference type="Proteomes" id="UP000003280">
    <property type="component" value="Unassembled WGS sequence"/>
</dbReference>
<dbReference type="InterPro" id="IPR051212">
    <property type="entry name" value="Type-I_RE_S_subunit"/>
</dbReference>
<dbReference type="STRING" id="862517.HMPREF9225_1762"/>
<sequence length="383" mass="45201">MSKIDELLKGEKVEWKKIGDIKEIKVISPIKKIKKKEYLDEGLYPIIDQGQKLIVGYTNDENATFEKSKYVIFGDHTESVKYIDFQFVQGADGIKVLKTNEEYLNSRYLYHAILNFYEMKGNYMRHFSLLKKTEIPIPSIETQEKIVKILDNFTEYVTELQVELQARVKQYEYYRDQILSREYLCKTSEKIFNNYNNSFEKIKLKDIATITRGRRLVRSDLEEKGRFPVFQNSLKPLGYYHMNNFSGDKTCLISAGAAGDIFYAEEDFWAADDVFVIDSSSVVNKYIYYYLLNKQNMIKSKVRKASIPRISRDEIKKIEILVPTIELQKKIVEILDKFQSLVSETKGLLPQEIEQRQKQYEFYREKLFNFDDKVVNTHTHTHN</sequence>
<dbReference type="InterPro" id="IPR000055">
    <property type="entry name" value="Restrct_endonuc_typeI_TRD"/>
</dbReference>
<comment type="similarity">
    <text evidence="1">Belongs to the type-I restriction system S methylase family.</text>
</comment>
<evidence type="ECO:0000313" key="6">
    <source>
        <dbReference type="EMBL" id="EFM24626.1"/>
    </source>
</evidence>
<keyword evidence="3" id="KW-0238">DNA-binding</keyword>
<dbReference type="AlphaFoldDB" id="E0NNM3"/>
<dbReference type="PANTHER" id="PTHR43140:SF1">
    <property type="entry name" value="TYPE I RESTRICTION ENZYME ECOKI SPECIFICITY SUBUNIT"/>
    <property type="match status" value="1"/>
</dbReference>
<dbReference type="GO" id="GO:0003677">
    <property type="term" value="F:DNA binding"/>
    <property type="evidence" value="ECO:0007669"/>
    <property type="project" value="UniProtKB-KW"/>
</dbReference>
<reference evidence="6 7" key="1">
    <citation type="submission" date="2010-07" db="EMBL/GenBank/DDBJ databases">
        <authorList>
            <person name="Muzny D."/>
            <person name="Qin X."/>
            <person name="Deng J."/>
            <person name="Jiang H."/>
            <person name="Liu Y."/>
            <person name="Qu J."/>
            <person name="Song X.-Z."/>
            <person name="Zhang L."/>
            <person name="Thornton R."/>
            <person name="Coyle M."/>
            <person name="Francisco L."/>
            <person name="Jackson L."/>
            <person name="Javaid M."/>
            <person name="Korchina V."/>
            <person name="Kovar C."/>
            <person name="Mata R."/>
            <person name="Mathew T."/>
            <person name="Ngo R."/>
            <person name="Nguyen L."/>
            <person name="Nguyen N."/>
            <person name="Okwuonu G."/>
            <person name="Ongeri F."/>
            <person name="Pham C."/>
            <person name="Simmons D."/>
            <person name="Wilczek-Boney K."/>
            <person name="Hale W."/>
            <person name="Jakkamsetti A."/>
            <person name="Pham P."/>
            <person name="Ruth R."/>
            <person name="San Lucas F."/>
            <person name="Warren J."/>
            <person name="Zhang J."/>
            <person name="Zhao Z."/>
            <person name="Zhou C."/>
            <person name="Zhu D."/>
            <person name="Lee S."/>
            <person name="Bess C."/>
            <person name="Blankenburg K."/>
            <person name="Forbes L."/>
            <person name="Fu Q."/>
            <person name="Gubbala S."/>
            <person name="Hirani K."/>
            <person name="Jayaseelan J.C."/>
            <person name="Lara F."/>
            <person name="Munidasa M."/>
            <person name="Palculict T."/>
            <person name="Patil S."/>
            <person name="Pu L.-L."/>
            <person name="Saada N."/>
            <person name="Tang L."/>
            <person name="Weissenberger G."/>
            <person name="Zhu Y."/>
            <person name="Hemphill L."/>
            <person name="Shang Y."/>
            <person name="Youmans B."/>
            <person name="Ayvaz T."/>
            <person name="Ross M."/>
            <person name="Santibanez J."/>
            <person name="Aqrawi P."/>
            <person name="Gross S."/>
            <person name="Joshi V."/>
            <person name="Fowler G."/>
            <person name="Nazareth L."/>
            <person name="Reid J."/>
            <person name="Worley K."/>
            <person name="Petrosino J."/>
            <person name="Highlander S."/>
            <person name="Gibbs R."/>
        </authorList>
    </citation>
    <scope>NUCLEOTIDE SEQUENCE [LARGE SCALE GENOMIC DNA]</scope>
    <source>
        <strain evidence="6 7">ATCC BAA-1640</strain>
    </source>
</reference>
<keyword evidence="2" id="KW-0680">Restriction system</keyword>
<evidence type="ECO:0000256" key="1">
    <source>
        <dbReference type="ARBA" id="ARBA00010923"/>
    </source>
</evidence>
<evidence type="ECO:0000256" key="4">
    <source>
        <dbReference type="ARBA" id="ARBA00038652"/>
    </source>
</evidence>
<dbReference type="eggNOG" id="COG0732">
    <property type="taxonomic scope" value="Bacteria"/>
</dbReference>
<name>E0NNM3_9FIRM</name>